<dbReference type="EMBL" id="CP119075">
    <property type="protein sequence ID" value="WED63010.1"/>
    <property type="molecule type" value="Genomic_DNA"/>
</dbReference>
<name>A0AAE9ZUH2_9BACT</name>
<proteinExistence type="predicted"/>
<reference evidence="1" key="1">
    <citation type="submission" date="2023-03" db="EMBL/GenBank/DDBJ databases">
        <title>Lomoglobus Profundus gen. nov., sp. nov., a novel member of the phylum Verrucomicrobia, isolated from deep-marine sediment of South China Sea.</title>
        <authorList>
            <person name="Ahmad T."/>
            <person name="Ishaq S.E."/>
            <person name="Wang F."/>
        </authorList>
    </citation>
    <scope>NUCLEOTIDE SEQUENCE</scope>
    <source>
        <strain evidence="1">LMO-M01</strain>
    </source>
</reference>
<dbReference type="AlphaFoldDB" id="A0AAE9ZUH2"/>
<evidence type="ECO:0000313" key="2">
    <source>
        <dbReference type="Proteomes" id="UP001218638"/>
    </source>
</evidence>
<dbReference type="RefSeq" id="WP_330931684.1">
    <property type="nucleotide sequence ID" value="NZ_CP119075.1"/>
</dbReference>
<accession>A0AAE9ZUH2</accession>
<organism evidence="1 2">
    <name type="scientific">Synoicihabitans lomoniglobus</name>
    <dbReference type="NCBI Taxonomy" id="2909285"/>
    <lineage>
        <taxon>Bacteria</taxon>
        <taxon>Pseudomonadati</taxon>
        <taxon>Verrucomicrobiota</taxon>
        <taxon>Opitutia</taxon>
        <taxon>Opitutales</taxon>
        <taxon>Opitutaceae</taxon>
        <taxon>Synoicihabitans</taxon>
    </lineage>
</organism>
<dbReference type="KEGG" id="slom:PXH66_11765"/>
<dbReference type="Proteomes" id="UP001218638">
    <property type="component" value="Chromosome"/>
</dbReference>
<keyword evidence="2" id="KW-1185">Reference proteome</keyword>
<gene>
    <name evidence="1" type="ORF">PXH66_11765</name>
</gene>
<protein>
    <recommendedName>
        <fullName evidence="3">STAS/SEC14 domain-containing protein</fullName>
    </recommendedName>
</protein>
<evidence type="ECO:0000313" key="1">
    <source>
        <dbReference type="EMBL" id="WED63010.1"/>
    </source>
</evidence>
<evidence type="ECO:0008006" key="3">
    <source>
        <dbReference type="Google" id="ProtNLM"/>
    </source>
</evidence>
<sequence>MASKWHWQDRMFVIVSEGNLTDEDVVIPNRACYADERFMRMRRQLADYRQVESFSVSSEAVQNAARSDAEAARRNPHVRVAIVVTAQVGFGLARMYENAGGETPWQTGIFQTMAEAEAWFASAPDANIDDD</sequence>